<accession>A0ABM1DQT6</accession>
<dbReference type="Proteomes" id="UP000695022">
    <property type="component" value="Unplaced"/>
</dbReference>
<gene>
    <name evidence="2" type="primary">LOC106805283</name>
</gene>
<proteinExistence type="predicted"/>
<keyword evidence="1" id="KW-1185">Reference proteome</keyword>
<name>A0ABM1DQT6_PRICU</name>
<reference evidence="2" key="1">
    <citation type="submission" date="2025-08" db="UniProtKB">
        <authorList>
            <consortium name="RefSeq"/>
        </authorList>
    </citation>
    <scope>IDENTIFICATION</scope>
</reference>
<evidence type="ECO:0000313" key="1">
    <source>
        <dbReference type="Proteomes" id="UP000695022"/>
    </source>
</evidence>
<evidence type="ECO:0000313" key="2">
    <source>
        <dbReference type="RefSeq" id="XP_014662307.1"/>
    </source>
</evidence>
<dbReference type="GeneID" id="106805283"/>
<organism evidence="1 2">
    <name type="scientific">Priapulus caudatus</name>
    <name type="common">Priapulid worm</name>
    <dbReference type="NCBI Taxonomy" id="37621"/>
    <lineage>
        <taxon>Eukaryota</taxon>
        <taxon>Metazoa</taxon>
        <taxon>Ecdysozoa</taxon>
        <taxon>Scalidophora</taxon>
        <taxon>Priapulida</taxon>
        <taxon>Priapulimorpha</taxon>
        <taxon>Priapulimorphida</taxon>
        <taxon>Priapulidae</taxon>
        <taxon>Priapulus</taxon>
    </lineage>
</organism>
<sequence length="471" mass="50704">MLLTIEFRLPFYGYIYVPGADRSPHCSVYGHGKLKQTFFIPFTFCGMKRADVYGKYIRVWDLLVIEWTPYSHKFNLPSVDFEVECHLPMGYPLDYNQKAASECARFFNSKNFLPDVPIGWSCLDTIQCLGGDGAQCQDVGYGQRTCGCITGYEVIRLAYNRHTYDKYGPRHGAYQLECRPVTTSATVCEDTCAEITCPVGQTCYSNVCAGTCLLDADCTDAAAPVCCNGICVACQDDDHCTDSDLPACVDGTCVACATNTHCSMNAAPPVCCNGVCVACQNDAECTAINANLPACTSGTCEQCNMDSHCVNVVGLPRCVNKVCVECIIDTDCGAGEICDDNLMCVVGCTDASCMAMDPNSYCPDGIACACHPIFTEVNGVCTAPGNNLCNTALIPPGFPNAGEPLPNCKRGDVSNQSCQKGDTIGTYECNCSKNDECGTKISCANDGCTGIPTLEVFFTCTELYVQPNLIY</sequence>
<protein>
    <submittedName>
        <fullName evidence="2">Keratin-associated protein 16-1-like</fullName>
    </submittedName>
</protein>
<dbReference type="RefSeq" id="XP_014662307.1">
    <property type="nucleotide sequence ID" value="XM_014806821.1"/>
</dbReference>